<dbReference type="PROSITE" id="PS50066">
    <property type="entry name" value="MADS_BOX_2"/>
    <property type="match status" value="1"/>
</dbReference>
<dbReference type="CDD" id="cd00265">
    <property type="entry name" value="MADS_MEF2_like"/>
    <property type="match status" value="1"/>
</dbReference>
<dbReference type="AlphaFoldDB" id="A0AAN7HXX9"/>
<reference evidence="9 10" key="1">
    <citation type="submission" date="2022-11" db="EMBL/GenBank/DDBJ databases">
        <title>Mucor velutinosus strain NIH1002 WGS.</title>
        <authorList>
            <person name="Subramanian P."/>
            <person name="Mullikin J.C."/>
            <person name="Segre J.A."/>
            <person name="Zelazny A.M."/>
        </authorList>
    </citation>
    <scope>NUCLEOTIDE SEQUENCE [LARGE SCALE GENOMIC DNA]</scope>
    <source>
        <strain evidence="9 10">NIH1002</strain>
    </source>
</reference>
<dbReference type="GO" id="GO:0005634">
    <property type="term" value="C:nucleus"/>
    <property type="evidence" value="ECO:0007669"/>
    <property type="project" value="UniProtKB-SubCell"/>
</dbReference>
<feature type="compositionally biased region" description="Low complexity" evidence="7">
    <location>
        <begin position="379"/>
        <end position="390"/>
    </location>
</feature>
<dbReference type="GO" id="GO:0000978">
    <property type="term" value="F:RNA polymerase II cis-regulatory region sequence-specific DNA binding"/>
    <property type="evidence" value="ECO:0007669"/>
    <property type="project" value="TreeGrafter"/>
</dbReference>
<dbReference type="EMBL" id="JASEJX010000025">
    <property type="protein sequence ID" value="KAK4511896.1"/>
    <property type="molecule type" value="Genomic_DNA"/>
</dbReference>
<dbReference type="GO" id="GO:0046983">
    <property type="term" value="F:protein dimerization activity"/>
    <property type="evidence" value="ECO:0007669"/>
    <property type="project" value="InterPro"/>
</dbReference>
<evidence type="ECO:0000259" key="8">
    <source>
        <dbReference type="PROSITE" id="PS50066"/>
    </source>
</evidence>
<evidence type="ECO:0000256" key="7">
    <source>
        <dbReference type="SAM" id="MobiDB-lite"/>
    </source>
</evidence>
<evidence type="ECO:0000256" key="2">
    <source>
        <dbReference type="ARBA" id="ARBA00023015"/>
    </source>
</evidence>
<dbReference type="PANTHER" id="PTHR11945">
    <property type="entry name" value="MADS BOX PROTEIN"/>
    <property type="match status" value="1"/>
</dbReference>
<feature type="compositionally biased region" description="Basic and acidic residues" evidence="7">
    <location>
        <begin position="437"/>
        <end position="446"/>
    </location>
</feature>
<evidence type="ECO:0000313" key="9">
    <source>
        <dbReference type="EMBL" id="KAK4511896.1"/>
    </source>
</evidence>
<evidence type="ECO:0000256" key="4">
    <source>
        <dbReference type="ARBA" id="ARBA00023163"/>
    </source>
</evidence>
<dbReference type="PANTHER" id="PTHR11945:SF534">
    <property type="entry name" value="MYOCYTE-SPECIFIC ENHANCER FACTOR 2"/>
    <property type="match status" value="1"/>
</dbReference>
<dbReference type="GO" id="GO:0045944">
    <property type="term" value="P:positive regulation of transcription by RNA polymerase II"/>
    <property type="evidence" value="ECO:0007669"/>
    <property type="project" value="InterPro"/>
</dbReference>
<dbReference type="InterPro" id="IPR036879">
    <property type="entry name" value="TF_MADSbox_sf"/>
</dbReference>
<dbReference type="RefSeq" id="XP_064678562.1">
    <property type="nucleotide sequence ID" value="XM_064823250.1"/>
</dbReference>
<keyword evidence="3" id="KW-0238">DNA-binding</keyword>
<comment type="caution">
    <text evidence="9">The sequence shown here is derived from an EMBL/GenBank/DDBJ whole genome shotgun (WGS) entry which is preliminary data.</text>
</comment>
<dbReference type="Pfam" id="PF00319">
    <property type="entry name" value="SRF-TF"/>
    <property type="match status" value="1"/>
</dbReference>
<evidence type="ECO:0000256" key="3">
    <source>
        <dbReference type="ARBA" id="ARBA00023125"/>
    </source>
</evidence>
<sequence length="446" mass="49032">MGRKKIKIQPIQDERNKQVTFLKRKHGLMKKAYELSVLCNCEIALLIFNTSGNLIQYSSSDIDQIMMKYTEYTDLHETKSNLDFINNEDGWEEGDETIEHEPETHNEKDQSVRKKTSPAPHLTSRPPVAMTQQELPHPVEQPNQPLQSLPLPPPMLPFRAHGDPSYAYVAPPPSFSDNSYDIFYAINPNFVPPNPFLHQGYGSVPAMPPLPPSPAPLPQPYAYGYAPVMNGYIPAPTSNNHPIPYYQQVPLQAQGHLVPVPPQQGPQQQGQMSTPMPPQEKLLQATSKRPPNLRVEIPKNDDHAETQEKPPEQQPYSYQPPSALFPPPSALPSQFARNLPSPSTFYPEFYTHHNELPSPLFFVTTPVAGASFLWPSRNSSISGPSPSSGVAGSGGGPDYKSSPLAKRNDTKTPLAKRNHGSISGNDGAGGGGGGGGRDFKKSKLSE</sequence>
<dbReference type="PROSITE" id="PS00350">
    <property type="entry name" value="MADS_BOX_1"/>
    <property type="match status" value="1"/>
</dbReference>
<feature type="compositionally biased region" description="Basic and acidic residues" evidence="7">
    <location>
        <begin position="296"/>
        <end position="311"/>
    </location>
</feature>
<keyword evidence="4" id="KW-0804">Transcription</keyword>
<feature type="region of interest" description="Disordered" evidence="7">
    <location>
        <begin position="256"/>
        <end position="336"/>
    </location>
</feature>
<comment type="similarity">
    <text evidence="6">Belongs to the MEF2 family.</text>
</comment>
<keyword evidence="10" id="KW-1185">Reference proteome</keyword>
<evidence type="ECO:0000256" key="6">
    <source>
        <dbReference type="ARBA" id="ARBA00025805"/>
    </source>
</evidence>
<keyword evidence="2" id="KW-0805">Transcription regulation</keyword>
<dbReference type="GO" id="GO:0000981">
    <property type="term" value="F:DNA-binding transcription factor activity, RNA polymerase II-specific"/>
    <property type="evidence" value="ECO:0007669"/>
    <property type="project" value="TreeGrafter"/>
</dbReference>
<feature type="domain" description="MADS-box" evidence="8">
    <location>
        <begin position="1"/>
        <end position="61"/>
    </location>
</feature>
<protein>
    <recommendedName>
        <fullName evidence="8">MADS-box domain-containing protein</fullName>
    </recommendedName>
</protein>
<dbReference type="Proteomes" id="UP001304243">
    <property type="component" value="Unassembled WGS sequence"/>
</dbReference>
<evidence type="ECO:0000256" key="1">
    <source>
        <dbReference type="ARBA" id="ARBA00004123"/>
    </source>
</evidence>
<evidence type="ECO:0000313" key="10">
    <source>
        <dbReference type="Proteomes" id="UP001304243"/>
    </source>
</evidence>
<proteinExistence type="inferred from homology"/>
<organism evidence="9 10">
    <name type="scientific">Mucor velutinosus</name>
    <dbReference type="NCBI Taxonomy" id="708070"/>
    <lineage>
        <taxon>Eukaryota</taxon>
        <taxon>Fungi</taxon>
        <taxon>Fungi incertae sedis</taxon>
        <taxon>Mucoromycota</taxon>
        <taxon>Mucoromycotina</taxon>
        <taxon>Mucoromycetes</taxon>
        <taxon>Mucorales</taxon>
        <taxon>Mucorineae</taxon>
        <taxon>Mucoraceae</taxon>
        <taxon>Mucor</taxon>
    </lineage>
</organism>
<feature type="region of interest" description="Disordered" evidence="7">
    <location>
        <begin position="95"/>
        <end position="127"/>
    </location>
</feature>
<dbReference type="SUPFAM" id="SSF55455">
    <property type="entry name" value="SRF-like"/>
    <property type="match status" value="1"/>
</dbReference>
<gene>
    <name evidence="9" type="ORF">ATC70_003895</name>
</gene>
<dbReference type="PRINTS" id="PR00404">
    <property type="entry name" value="MADSDOMAIN"/>
</dbReference>
<name>A0AAN7HXX9_9FUNG</name>
<accession>A0AAN7HXX9</accession>
<dbReference type="Gene3D" id="3.40.1810.10">
    <property type="entry name" value="Transcription factor, MADS-box"/>
    <property type="match status" value="1"/>
</dbReference>
<feature type="region of interest" description="Disordered" evidence="7">
    <location>
        <begin position="379"/>
        <end position="446"/>
    </location>
</feature>
<feature type="compositionally biased region" description="Low complexity" evidence="7">
    <location>
        <begin position="265"/>
        <end position="274"/>
    </location>
</feature>
<feature type="compositionally biased region" description="Gly residues" evidence="7">
    <location>
        <begin position="426"/>
        <end position="436"/>
    </location>
</feature>
<evidence type="ECO:0000256" key="5">
    <source>
        <dbReference type="ARBA" id="ARBA00023242"/>
    </source>
</evidence>
<dbReference type="InterPro" id="IPR033896">
    <property type="entry name" value="MEF2-like_N"/>
</dbReference>
<dbReference type="SMART" id="SM00432">
    <property type="entry name" value="MADS"/>
    <property type="match status" value="1"/>
</dbReference>
<keyword evidence="5" id="KW-0539">Nucleus</keyword>
<dbReference type="GeneID" id="89947597"/>
<comment type="subcellular location">
    <subcellularLocation>
        <location evidence="1">Nucleus</location>
    </subcellularLocation>
</comment>
<feature type="compositionally biased region" description="Basic and acidic residues" evidence="7">
    <location>
        <begin position="97"/>
        <end position="112"/>
    </location>
</feature>
<dbReference type="InterPro" id="IPR002100">
    <property type="entry name" value="TF_MADSbox"/>
</dbReference>